<evidence type="ECO:0000256" key="1">
    <source>
        <dbReference type="SAM" id="MobiDB-lite"/>
    </source>
</evidence>
<proteinExistence type="predicted"/>
<dbReference type="RefSeq" id="WP_141443297.1">
    <property type="nucleotide sequence ID" value="NZ_CP038231.1"/>
</dbReference>
<sequence length="97" mass="10768">MNTPPTSPHTSIPTNAQQDNGLRVGWDGWHWGFDEATDQPVRFASKSALQAWIATAPKGRRWRMRSATARDWRHNNPGRTIAAGDAGEEAAHPSPWP</sequence>
<reference evidence="2 3" key="1">
    <citation type="submission" date="2019-03" db="EMBL/GenBank/DDBJ databases">
        <title>The complete genome sequence of Swingsia_sp. F3b2 LMG30590(T).</title>
        <authorList>
            <person name="Chua K.-O."/>
            <person name="Chan K.-G."/>
            <person name="See-Too W.-S."/>
        </authorList>
    </citation>
    <scope>NUCLEOTIDE SEQUENCE [LARGE SCALE GENOMIC DNA]</scope>
    <source>
        <strain evidence="2 3">F3b2</strain>
    </source>
</reference>
<dbReference type="Proteomes" id="UP000318709">
    <property type="component" value="Chromosome"/>
</dbReference>
<gene>
    <name evidence="2" type="ORF">E3E12_04590</name>
</gene>
<dbReference type="AlphaFoldDB" id="A0A4Y6U832"/>
<feature type="compositionally biased region" description="Low complexity" evidence="1">
    <location>
        <begin position="1"/>
        <end position="14"/>
    </location>
</feature>
<keyword evidence="3" id="KW-1185">Reference proteome</keyword>
<evidence type="ECO:0000313" key="3">
    <source>
        <dbReference type="Proteomes" id="UP000318709"/>
    </source>
</evidence>
<protein>
    <submittedName>
        <fullName evidence="2">Uncharacterized protein</fullName>
    </submittedName>
</protein>
<accession>A0A4Y6U832</accession>
<organism evidence="2 3">
    <name type="scientific">Formicincola oecophyllae</name>
    <dbReference type="NCBI Taxonomy" id="2558361"/>
    <lineage>
        <taxon>Bacteria</taxon>
        <taxon>Pseudomonadati</taxon>
        <taxon>Pseudomonadota</taxon>
        <taxon>Alphaproteobacteria</taxon>
        <taxon>Acetobacterales</taxon>
        <taxon>Acetobacteraceae</taxon>
        <taxon>Formicincola</taxon>
    </lineage>
</organism>
<evidence type="ECO:0000313" key="2">
    <source>
        <dbReference type="EMBL" id="QDH13589.1"/>
    </source>
</evidence>
<dbReference type="EMBL" id="CP038231">
    <property type="protein sequence ID" value="QDH13589.1"/>
    <property type="molecule type" value="Genomic_DNA"/>
</dbReference>
<feature type="region of interest" description="Disordered" evidence="1">
    <location>
        <begin position="63"/>
        <end position="97"/>
    </location>
</feature>
<feature type="region of interest" description="Disordered" evidence="1">
    <location>
        <begin position="1"/>
        <end position="22"/>
    </location>
</feature>
<name>A0A4Y6U832_9PROT</name>
<dbReference type="KEGG" id="swf:E3E12_04590"/>